<name>A0ABU7HK74_9PSED</name>
<evidence type="ECO:0000313" key="3">
    <source>
        <dbReference type="Proteomes" id="UP001335100"/>
    </source>
</evidence>
<comment type="caution">
    <text evidence="2">The sequence shown here is derived from an EMBL/GenBank/DDBJ whole genome shotgun (WGS) entry which is preliminary data.</text>
</comment>
<dbReference type="EMBL" id="JAZDQJ010000001">
    <property type="protein sequence ID" value="MEE1931915.1"/>
    <property type="molecule type" value="Genomic_DNA"/>
</dbReference>
<evidence type="ECO:0000313" key="2">
    <source>
        <dbReference type="EMBL" id="MEE1931915.1"/>
    </source>
</evidence>
<proteinExistence type="predicted"/>
<gene>
    <name evidence="2" type="ORF">V0R50_01675</name>
</gene>
<dbReference type="RefSeq" id="WP_330072885.1">
    <property type="nucleotide sequence ID" value="NZ_JAZDQJ010000001.1"/>
</dbReference>
<sequence>MGRSFAWLLPLCLVAVSGAGCSSHKGLPPAKPKPVVLTADDHHAKVIFRMLSTGSQVSFSAGPVGNLKSVGVVYNDSLEQQMPTFFRGLYKGLAHGLYRARPFRETLVPADQLTVVEGIANWRNDRGTSYSLEKCGPLSRSFLPKANKTYLVEFDLQGLSVCSEKVYDVTVEGQKELVLLK</sequence>
<protein>
    <recommendedName>
        <fullName evidence="4">Lipoprotein</fullName>
    </recommendedName>
</protein>
<evidence type="ECO:0008006" key="4">
    <source>
        <dbReference type="Google" id="ProtNLM"/>
    </source>
</evidence>
<organism evidence="2 3">
    <name type="scientific">Pseudomonas ulcerans</name>
    <dbReference type="NCBI Taxonomy" id="3115852"/>
    <lineage>
        <taxon>Bacteria</taxon>
        <taxon>Pseudomonadati</taxon>
        <taxon>Pseudomonadota</taxon>
        <taxon>Gammaproteobacteria</taxon>
        <taxon>Pseudomonadales</taxon>
        <taxon>Pseudomonadaceae</taxon>
        <taxon>Pseudomonas</taxon>
    </lineage>
</organism>
<evidence type="ECO:0000256" key="1">
    <source>
        <dbReference type="SAM" id="SignalP"/>
    </source>
</evidence>
<feature type="signal peptide" evidence="1">
    <location>
        <begin position="1"/>
        <end position="19"/>
    </location>
</feature>
<dbReference type="PROSITE" id="PS51257">
    <property type="entry name" value="PROKAR_LIPOPROTEIN"/>
    <property type="match status" value="1"/>
</dbReference>
<reference evidence="2 3" key="1">
    <citation type="submission" date="2024-01" db="EMBL/GenBank/DDBJ databases">
        <title>Unpublished Manusciprt.</title>
        <authorList>
            <person name="Duman M."/>
            <person name="Valdes E.G."/>
            <person name="Ajmi N."/>
            <person name="Altun S."/>
            <person name="Saticioglu I.B."/>
        </authorList>
    </citation>
    <scope>NUCLEOTIDE SEQUENCE [LARGE SCALE GENOMIC DNA]</scope>
    <source>
        <strain evidence="2 3">148P</strain>
    </source>
</reference>
<keyword evidence="1" id="KW-0732">Signal</keyword>
<feature type="chain" id="PRO_5045648283" description="Lipoprotein" evidence="1">
    <location>
        <begin position="20"/>
        <end position="181"/>
    </location>
</feature>
<dbReference type="Proteomes" id="UP001335100">
    <property type="component" value="Unassembled WGS sequence"/>
</dbReference>
<accession>A0ABU7HK74</accession>
<keyword evidence="3" id="KW-1185">Reference proteome</keyword>